<dbReference type="GO" id="GO:0003725">
    <property type="term" value="F:double-stranded RNA binding"/>
    <property type="evidence" value="ECO:0007669"/>
    <property type="project" value="TreeGrafter"/>
</dbReference>
<evidence type="ECO:0000313" key="3">
    <source>
        <dbReference type="Ensembl" id="ENSMAMP00000048855.1"/>
    </source>
</evidence>
<feature type="region of interest" description="Disordered" evidence="1">
    <location>
        <begin position="1"/>
        <end position="30"/>
    </location>
</feature>
<dbReference type="SMART" id="SM00552">
    <property type="entry name" value="ADEAMc"/>
    <property type="match status" value="1"/>
</dbReference>
<dbReference type="PROSITE" id="PS50141">
    <property type="entry name" value="A_DEAMIN_EDITASE"/>
    <property type="match status" value="1"/>
</dbReference>
<dbReference type="GO" id="GO:0006382">
    <property type="term" value="P:adenosine to inosine editing"/>
    <property type="evidence" value="ECO:0007669"/>
    <property type="project" value="TreeGrafter"/>
</dbReference>
<accession>A0A7N8XDT4</accession>
<dbReference type="GO" id="GO:0003726">
    <property type="term" value="F:double-stranded RNA adenosine deaminase activity"/>
    <property type="evidence" value="ECO:0007669"/>
    <property type="project" value="TreeGrafter"/>
</dbReference>
<evidence type="ECO:0000313" key="4">
    <source>
        <dbReference type="Proteomes" id="UP000261640"/>
    </source>
</evidence>
<dbReference type="GO" id="GO:0005737">
    <property type="term" value="C:cytoplasm"/>
    <property type="evidence" value="ECO:0007669"/>
    <property type="project" value="TreeGrafter"/>
</dbReference>
<evidence type="ECO:0000259" key="2">
    <source>
        <dbReference type="PROSITE" id="PS50141"/>
    </source>
</evidence>
<reference evidence="3" key="1">
    <citation type="submission" date="2025-08" db="UniProtKB">
        <authorList>
            <consortium name="Ensembl"/>
        </authorList>
    </citation>
    <scope>IDENTIFICATION</scope>
</reference>
<dbReference type="GO" id="GO:0008251">
    <property type="term" value="F:tRNA-specific adenosine deaminase activity"/>
    <property type="evidence" value="ECO:0007669"/>
    <property type="project" value="TreeGrafter"/>
</dbReference>
<dbReference type="Pfam" id="PF02137">
    <property type="entry name" value="A_deamin"/>
    <property type="match status" value="1"/>
</dbReference>
<dbReference type="PANTHER" id="PTHR10910:SF106">
    <property type="entry name" value="ADENOSINE DEAMINASE DOMAIN-CONTAINING PROTEIN 2"/>
    <property type="match status" value="1"/>
</dbReference>
<reference evidence="3" key="2">
    <citation type="submission" date="2025-09" db="UniProtKB">
        <authorList>
            <consortium name="Ensembl"/>
        </authorList>
    </citation>
    <scope>IDENTIFICATION</scope>
</reference>
<dbReference type="Proteomes" id="UP000261640">
    <property type="component" value="Unplaced"/>
</dbReference>
<dbReference type="PANTHER" id="PTHR10910">
    <property type="entry name" value="EUKARYOTE SPECIFIC DSRNA BINDING PROTEIN"/>
    <property type="match status" value="1"/>
</dbReference>
<dbReference type="GeneTree" id="ENSGT00940000166947"/>
<dbReference type="AlphaFoldDB" id="A0A7N8XDT4"/>
<proteinExistence type="predicted"/>
<dbReference type="Ensembl" id="ENSMAMT00000069351.1">
    <property type="protein sequence ID" value="ENSMAMP00000048855.1"/>
    <property type="gene ID" value="ENSMAMG00000021358.2"/>
</dbReference>
<feature type="domain" description="A to I editase" evidence="2">
    <location>
        <begin position="197"/>
        <end position="363"/>
    </location>
</feature>
<organism evidence="3 4">
    <name type="scientific">Mastacembelus armatus</name>
    <name type="common">zig-zag eel</name>
    <dbReference type="NCBI Taxonomy" id="205130"/>
    <lineage>
        <taxon>Eukaryota</taxon>
        <taxon>Metazoa</taxon>
        <taxon>Chordata</taxon>
        <taxon>Craniata</taxon>
        <taxon>Vertebrata</taxon>
        <taxon>Euteleostomi</taxon>
        <taxon>Actinopterygii</taxon>
        <taxon>Neopterygii</taxon>
        <taxon>Teleostei</taxon>
        <taxon>Neoteleostei</taxon>
        <taxon>Acanthomorphata</taxon>
        <taxon>Anabantaria</taxon>
        <taxon>Synbranchiformes</taxon>
        <taxon>Mastacembelidae</taxon>
        <taxon>Mastacembelus</taxon>
    </lineage>
</organism>
<sequence length="363" mass="40504">MAEEKAFKYSPRRGTASFHTRPDYEPSLPIQSPQVRLTDDVQTCSGDTGLRKNLLPSAYSDKAEEAVLSEGGDRSRMEKASTTKLKDKLGSGDILLENEDGDSDDEPAVLTLSGLSPAESVLLNEDVLQDLKNQAESTVAEVWQTDQHKKHMAVISSEKFDRLVKMFPDLYSCKSHMAAFVMVTEVDTGRPSHHYKAVALGSGHLSCNEWLCYNGTMVHDCHAIVIARRALLRFLYKQLLLFFDTDPRAKESCIFECGEDSHQFQLKSKVSLHLYTNQCPEGTDENYSKHATNTTWTTQKLQYHSKGMLVPAAYLDPSHWGARVCCMSGSDKLCLWTVMGVQGALLSHFIQPLYITSVVVGKE</sequence>
<dbReference type="GO" id="GO:0005730">
    <property type="term" value="C:nucleolus"/>
    <property type="evidence" value="ECO:0007669"/>
    <property type="project" value="TreeGrafter"/>
</dbReference>
<name>A0A7N8XDT4_9TELE</name>
<dbReference type="InterPro" id="IPR002466">
    <property type="entry name" value="A_deamin"/>
</dbReference>
<protein>
    <submittedName>
        <fullName evidence="3">Adenosine deaminase domain containing 2</fullName>
    </submittedName>
</protein>
<keyword evidence="4" id="KW-1185">Reference proteome</keyword>
<dbReference type="GO" id="GO:0006396">
    <property type="term" value="P:RNA processing"/>
    <property type="evidence" value="ECO:0007669"/>
    <property type="project" value="InterPro"/>
</dbReference>
<feature type="region of interest" description="Disordered" evidence="1">
    <location>
        <begin position="62"/>
        <end position="84"/>
    </location>
</feature>
<evidence type="ECO:0000256" key="1">
    <source>
        <dbReference type="SAM" id="MobiDB-lite"/>
    </source>
</evidence>